<proteinExistence type="predicted"/>
<dbReference type="EMBL" id="CAJNON010000207">
    <property type="protein sequence ID" value="CAF1102365.1"/>
    <property type="molecule type" value="Genomic_DNA"/>
</dbReference>
<sequence length="329" mass="38097">MASSLANSLSIIRKEIVIYFVIPCFILGVIGGCLNVIIFLNLKTFRQSSCSFYLMIMSLFDIGRFFVNVLPYIMRFGYGIDRGLSSLFFCKLRFGMFTTCTLSSMTCLCLAVMDQYFATSFHIRWQQWCNIKLAHRLTTIFVFIWILHGIPYIILYDHIISPLTNTIVCQLTNNILNQYTTYGYYIILTNLLPFITIVFGLMAYYNARHLAYRTVPLVRRELDKQLTVMTLVQVLISFCVFVPFSTLNIISIFNTQQSDPVFQAILNLIGTITTNCFILSFTSPFYTYSCVSKRFRRQLKHVLYDVHVKRCQKNKIEPIQIKTDGTTNS</sequence>
<organism evidence="10 11">
    <name type="scientific">Adineta steineri</name>
    <dbReference type="NCBI Taxonomy" id="433720"/>
    <lineage>
        <taxon>Eukaryota</taxon>
        <taxon>Metazoa</taxon>
        <taxon>Spiralia</taxon>
        <taxon>Gnathifera</taxon>
        <taxon>Rotifera</taxon>
        <taxon>Eurotatoria</taxon>
        <taxon>Bdelloidea</taxon>
        <taxon>Adinetida</taxon>
        <taxon>Adinetidae</taxon>
        <taxon>Adineta</taxon>
    </lineage>
</organism>
<dbReference type="PROSITE" id="PS50262">
    <property type="entry name" value="G_PROTEIN_RECEP_F1_2"/>
    <property type="match status" value="1"/>
</dbReference>
<evidence type="ECO:0000259" key="9">
    <source>
        <dbReference type="PROSITE" id="PS50262"/>
    </source>
</evidence>
<evidence type="ECO:0000256" key="6">
    <source>
        <dbReference type="ARBA" id="ARBA00023170"/>
    </source>
</evidence>
<feature type="transmembrane region" description="Helical" evidence="8">
    <location>
        <begin position="16"/>
        <end position="40"/>
    </location>
</feature>
<feature type="transmembrane region" description="Helical" evidence="8">
    <location>
        <begin position="94"/>
        <end position="113"/>
    </location>
</feature>
<dbReference type="GO" id="GO:0004930">
    <property type="term" value="F:G protein-coupled receptor activity"/>
    <property type="evidence" value="ECO:0007669"/>
    <property type="project" value="UniProtKB-KW"/>
</dbReference>
<feature type="transmembrane region" description="Helical" evidence="8">
    <location>
        <begin position="182"/>
        <end position="205"/>
    </location>
</feature>
<comment type="subcellular location">
    <subcellularLocation>
        <location evidence="1">Membrane</location>
        <topology evidence="1">Multi-pass membrane protein</topology>
    </subcellularLocation>
</comment>
<evidence type="ECO:0000313" key="11">
    <source>
        <dbReference type="Proteomes" id="UP000663891"/>
    </source>
</evidence>
<dbReference type="InterPro" id="IPR017452">
    <property type="entry name" value="GPCR_Rhodpsn_7TM"/>
</dbReference>
<evidence type="ECO:0000256" key="2">
    <source>
        <dbReference type="ARBA" id="ARBA00022692"/>
    </source>
</evidence>
<dbReference type="OrthoDB" id="10006176at2759"/>
<feature type="domain" description="G-protein coupled receptors family 1 profile" evidence="9">
    <location>
        <begin position="31"/>
        <end position="288"/>
    </location>
</feature>
<accession>A0A814P3L4</accession>
<keyword evidence="4" id="KW-0297">G-protein coupled receptor</keyword>
<dbReference type="SUPFAM" id="SSF81321">
    <property type="entry name" value="Family A G protein-coupled receptor-like"/>
    <property type="match status" value="1"/>
</dbReference>
<keyword evidence="7" id="KW-0807">Transducer</keyword>
<dbReference type="Gene3D" id="1.20.1070.10">
    <property type="entry name" value="Rhodopsin 7-helix transmembrane proteins"/>
    <property type="match status" value="1"/>
</dbReference>
<comment type="caution">
    <text evidence="10">The sequence shown here is derived from an EMBL/GenBank/DDBJ whole genome shotgun (WGS) entry which is preliminary data.</text>
</comment>
<evidence type="ECO:0000256" key="8">
    <source>
        <dbReference type="SAM" id="Phobius"/>
    </source>
</evidence>
<evidence type="ECO:0000256" key="1">
    <source>
        <dbReference type="ARBA" id="ARBA00004141"/>
    </source>
</evidence>
<keyword evidence="3 8" id="KW-1133">Transmembrane helix</keyword>
<dbReference type="PANTHER" id="PTHR24243:SF230">
    <property type="entry name" value="G-PROTEIN COUPLED RECEPTORS FAMILY 1 PROFILE DOMAIN-CONTAINING PROTEIN"/>
    <property type="match status" value="1"/>
</dbReference>
<keyword evidence="5 8" id="KW-0472">Membrane</keyword>
<dbReference type="Pfam" id="PF00001">
    <property type="entry name" value="7tm_1"/>
    <property type="match status" value="1"/>
</dbReference>
<dbReference type="PANTHER" id="PTHR24243">
    <property type="entry name" value="G-PROTEIN COUPLED RECEPTOR"/>
    <property type="match status" value="1"/>
</dbReference>
<evidence type="ECO:0000256" key="3">
    <source>
        <dbReference type="ARBA" id="ARBA00022989"/>
    </source>
</evidence>
<dbReference type="InterPro" id="IPR000276">
    <property type="entry name" value="GPCR_Rhodpsn"/>
</dbReference>
<name>A0A814P3L4_9BILA</name>
<dbReference type="Proteomes" id="UP000663891">
    <property type="component" value="Unassembled WGS sequence"/>
</dbReference>
<dbReference type="AlphaFoldDB" id="A0A814P3L4"/>
<protein>
    <recommendedName>
        <fullName evidence="9">G-protein coupled receptors family 1 profile domain-containing protein</fullName>
    </recommendedName>
</protein>
<feature type="transmembrane region" description="Helical" evidence="8">
    <location>
        <begin position="133"/>
        <end position="155"/>
    </location>
</feature>
<gene>
    <name evidence="10" type="ORF">VCS650_LOCUS20172</name>
</gene>
<reference evidence="10" key="1">
    <citation type="submission" date="2021-02" db="EMBL/GenBank/DDBJ databases">
        <authorList>
            <person name="Nowell W R."/>
        </authorList>
    </citation>
    <scope>NUCLEOTIDE SEQUENCE</scope>
</reference>
<feature type="transmembrane region" description="Helical" evidence="8">
    <location>
        <begin position="265"/>
        <end position="288"/>
    </location>
</feature>
<evidence type="ECO:0000256" key="7">
    <source>
        <dbReference type="ARBA" id="ARBA00023224"/>
    </source>
</evidence>
<evidence type="ECO:0000256" key="5">
    <source>
        <dbReference type="ARBA" id="ARBA00023136"/>
    </source>
</evidence>
<evidence type="ECO:0000256" key="4">
    <source>
        <dbReference type="ARBA" id="ARBA00023040"/>
    </source>
</evidence>
<keyword evidence="6" id="KW-0675">Receptor</keyword>
<feature type="transmembrane region" description="Helical" evidence="8">
    <location>
        <begin position="226"/>
        <end position="253"/>
    </location>
</feature>
<dbReference type="GO" id="GO:0005886">
    <property type="term" value="C:plasma membrane"/>
    <property type="evidence" value="ECO:0007669"/>
    <property type="project" value="TreeGrafter"/>
</dbReference>
<keyword evidence="2 8" id="KW-0812">Transmembrane</keyword>
<evidence type="ECO:0000313" key="10">
    <source>
        <dbReference type="EMBL" id="CAF1102365.1"/>
    </source>
</evidence>
<feature type="transmembrane region" description="Helical" evidence="8">
    <location>
        <begin position="52"/>
        <end position="74"/>
    </location>
</feature>